<sequence>MLALEAMSSVRPLHALATPVAARAVGVPKFRRSTVGCRCMASQPRAQPAAATLSSSTHCSRWPWQLLRPAQETSVTPGQSTTTVLRRWAHTTISLRDDDDAAGSAGSVLQDKWPYRDRHITVTTCADLYKSWRGTRRGYSSAPTNGLPVPVSFVHTGMDRSERAGPTPAALTESMPSRRPVVVILTGAPGSYTDFVHLIPFLDRHGIDVVSPAWPDLAFSRQSGCWWHSSEEKTNLALDFLRAVGVTEADMLVAHSSGAYPAMRLICREDGLKVKSLTLLAPAGYSQINVMRPDWFTTLLSRLYQQPLTQRMVNAMALAFLVATRHPLRRDVDNVLLAMKAMLYADKAQFKKDAEEVAARKLPVLVAISDNDKLIDLSVSLETVGILGGSPESTWYYDQDKRLKKCGNGNGPVKTLRFEKGTHYLFTRCAEVINKEILNLLKETSKL</sequence>
<dbReference type="Pfam" id="PF06342">
    <property type="entry name" value="DUF1057"/>
    <property type="match status" value="1"/>
</dbReference>
<organism evidence="1">
    <name type="scientific">Rhipicephalus pulchellus</name>
    <name type="common">Yellow backed tick</name>
    <name type="synonym">Dermacentor pulchellus</name>
    <dbReference type="NCBI Taxonomy" id="72859"/>
    <lineage>
        <taxon>Eukaryota</taxon>
        <taxon>Metazoa</taxon>
        <taxon>Ecdysozoa</taxon>
        <taxon>Arthropoda</taxon>
        <taxon>Chelicerata</taxon>
        <taxon>Arachnida</taxon>
        <taxon>Acari</taxon>
        <taxon>Parasitiformes</taxon>
        <taxon>Ixodida</taxon>
        <taxon>Ixodoidea</taxon>
        <taxon>Ixodidae</taxon>
        <taxon>Rhipicephalinae</taxon>
        <taxon>Rhipicephalus</taxon>
        <taxon>Rhipicephalus</taxon>
    </lineage>
</organism>
<dbReference type="InterPro" id="IPR029058">
    <property type="entry name" value="AB_hydrolase_fold"/>
</dbReference>
<dbReference type="SUPFAM" id="SSF53474">
    <property type="entry name" value="alpha/beta-Hydrolases"/>
    <property type="match status" value="1"/>
</dbReference>
<dbReference type="EMBL" id="GACK01007569">
    <property type="protein sequence ID" value="JAA57465.1"/>
    <property type="molecule type" value="mRNA"/>
</dbReference>
<dbReference type="PANTHER" id="PTHR47533:SF4">
    <property type="entry name" value="AB HYDROLASE-1 DOMAIN-CONTAINING PROTEIN"/>
    <property type="match status" value="1"/>
</dbReference>
<proteinExistence type="evidence at transcript level"/>
<evidence type="ECO:0000313" key="1">
    <source>
        <dbReference type="EMBL" id="JAA57465.1"/>
    </source>
</evidence>
<dbReference type="PANTHER" id="PTHR47533">
    <property type="entry name" value="PROTEIN CBG21859"/>
    <property type="match status" value="1"/>
</dbReference>
<reference evidence="1" key="2">
    <citation type="journal article" date="2015" name="J. Proteomics">
        <title>Sexual differences in the sialomes of the zebra tick, Rhipicephalus pulchellus.</title>
        <authorList>
            <person name="Tan A.W."/>
            <person name="Francischetti I.M."/>
            <person name="Slovak M."/>
            <person name="Kini R.M."/>
            <person name="Ribeiro J.M."/>
        </authorList>
    </citation>
    <scope>NUCLEOTIDE SEQUENCE</scope>
    <source>
        <tissue evidence="1">Salivary gland</tissue>
    </source>
</reference>
<dbReference type="Gene3D" id="3.40.50.1820">
    <property type="entry name" value="alpha/beta hydrolase"/>
    <property type="match status" value="1"/>
</dbReference>
<reference evidence="1" key="1">
    <citation type="submission" date="2012-11" db="EMBL/GenBank/DDBJ databases">
        <authorList>
            <person name="Lucero-Rivera Y.E."/>
            <person name="Tovar-Ramirez D."/>
        </authorList>
    </citation>
    <scope>NUCLEOTIDE SEQUENCE</scope>
    <source>
        <tissue evidence="1">Salivary gland</tissue>
    </source>
</reference>
<dbReference type="ESTHER" id="9acar-l7m087">
    <property type="family name" value="Duf_1057"/>
</dbReference>
<dbReference type="AlphaFoldDB" id="L7M087"/>
<dbReference type="InterPro" id="IPR010463">
    <property type="entry name" value="DUF1057"/>
</dbReference>
<protein>
    <recommendedName>
        <fullName evidence="2">Hydrolase/acyltransferase</fullName>
    </recommendedName>
</protein>
<name>L7M087_RHIPC</name>
<accession>L7M087</accession>
<evidence type="ECO:0008006" key="2">
    <source>
        <dbReference type="Google" id="ProtNLM"/>
    </source>
</evidence>